<dbReference type="SUPFAM" id="SSF143011">
    <property type="entry name" value="RelE-like"/>
    <property type="match status" value="1"/>
</dbReference>
<accession>A0ABS1X4C9</accession>
<name>A0ABS1X4C9_9GAMM</name>
<keyword evidence="2" id="KW-1185">Reference proteome</keyword>
<organism evidence="1 2">
    <name type="scientific">Steroidobacter gossypii</name>
    <dbReference type="NCBI Taxonomy" id="2805490"/>
    <lineage>
        <taxon>Bacteria</taxon>
        <taxon>Pseudomonadati</taxon>
        <taxon>Pseudomonadota</taxon>
        <taxon>Gammaproteobacteria</taxon>
        <taxon>Steroidobacterales</taxon>
        <taxon>Steroidobacteraceae</taxon>
        <taxon>Steroidobacter</taxon>
    </lineage>
</organism>
<dbReference type="Gene3D" id="3.30.2310.20">
    <property type="entry name" value="RelE-like"/>
    <property type="match status" value="1"/>
</dbReference>
<evidence type="ECO:0000313" key="2">
    <source>
        <dbReference type="Proteomes" id="UP000661077"/>
    </source>
</evidence>
<dbReference type="InterPro" id="IPR035093">
    <property type="entry name" value="RelE/ParE_toxin_dom_sf"/>
</dbReference>
<sequence length="47" mass="5695">MDRPGWRFHPLKGDLKGHFAVWVDENWRLTFTFAGEDVELVDYQDYH</sequence>
<proteinExistence type="predicted"/>
<dbReference type="Pfam" id="PF05015">
    <property type="entry name" value="HigB-like_toxin"/>
    <property type="match status" value="1"/>
</dbReference>
<evidence type="ECO:0000313" key="1">
    <source>
        <dbReference type="EMBL" id="MBM0108070.1"/>
    </source>
</evidence>
<dbReference type="EMBL" id="JAEVLS010000006">
    <property type="protein sequence ID" value="MBM0108070.1"/>
    <property type="molecule type" value="Genomic_DNA"/>
</dbReference>
<comment type="caution">
    <text evidence="1">The sequence shown here is derived from an EMBL/GenBank/DDBJ whole genome shotgun (WGS) entry which is preliminary data.</text>
</comment>
<gene>
    <name evidence="1" type="ORF">JM946_25340</name>
</gene>
<dbReference type="Proteomes" id="UP000661077">
    <property type="component" value="Unassembled WGS sequence"/>
</dbReference>
<reference evidence="1 2" key="1">
    <citation type="journal article" date="2021" name="Int. J. Syst. Evol. Microbiol.">
        <title>Steroidobacter gossypii sp. nov., isolated from soil of cotton cropping field.</title>
        <authorList>
            <person name="Huang R."/>
            <person name="Yang S."/>
            <person name="Zhen C."/>
            <person name="Liu W."/>
        </authorList>
    </citation>
    <scope>NUCLEOTIDE SEQUENCE [LARGE SCALE GENOMIC DNA]</scope>
    <source>
        <strain evidence="1 2">S1-65</strain>
    </source>
</reference>
<dbReference type="InterPro" id="IPR007711">
    <property type="entry name" value="HigB-1"/>
</dbReference>
<protein>
    <submittedName>
        <fullName evidence="1">Type II toxin-antitoxin system RelE/ParE family toxin</fullName>
    </submittedName>
</protein>